<proteinExistence type="predicted"/>
<gene>
    <name evidence="2" type="ORF">C943_03821</name>
</gene>
<protein>
    <submittedName>
        <fullName evidence="2">Uncharacterized protein</fullName>
    </submittedName>
</protein>
<sequence length="51" mass="5567">MESNQSSLKIPAVYAAGILVFRLFLLSTGHCAFPKNPIIGIRQTSLFFGPN</sequence>
<comment type="caution">
    <text evidence="2">The sequence shown here is derived from an EMBL/GenBank/DDBJ whole genome shotgun (WGS) entry which is preliminary data.</text>
</comment>
<reference evidence="2" key="1">
    <citation type="submission" date="2013-01" db="EMBL/GenBank/DDBJ databases">
        <title>Genome assembly of Mariniradius saccharolyticus AK6.</title>
        <authorList>
            <person name="Vaidya B."/>
            <person name="Khatri I."/>
            <person name="Tanuku N.R.S."/>
            <person name="Subramanian S."/>
            <person name="Pinnaka A."/>
        </authorList>
    </citation>
    <scope>NUCLEOTIDE SEQUENCE [LARGE SCALE GENOMIC DNA]</scope>
    <source>
        <strain evidence="2">AK6</strain>
    </source>
</reference>
<dbReference type="AlphaFoldDB" id="M7X9B8"/>
<dbReference type="InParanoid" id="M7X9B8"/>
<evidence type="ECO:0000313" key="2">
    <source>
        <dbReference type="EMBL" id="EMS34005.1"/>
    </source>
</evidence>
<feature type="transmembrane region" description="Helical" evidence="1">
    <location>
        <begin position="12"/>
        <end position="33"/>
    </location>
</feature>
<dbReference type="EMBL" id="AMZY02000007">
    <property type="protein sequence ID" value="EMS34005.1"/>
    <property type="molecule type" value="Genomic_DNA"/>
</dbReference>
<name>M7X9B8_9BACT</name>
<organism evidence="2 3">
    <name type="scientific">Mariniradius saccharolyticus AK6</name>
    <dbReference type="NCBI Taxonomy" id="1239962"/>
    <lineage>
        <taxon>Bacteria</taxon>
        <taxon>Pseudomonadati</taxon>
        <taxon>Bacteroidota</taxon>
        <taxon>Cytophagia</taxon>
        <taxon>Cytophagales</taxon>
        <taxon>Cyclobacteriaceae</taxon>
        <taxon>Mariniradius</taxon>
    </lineage>
</organism>
<dbReference type="STRING" id="1239962.C943_03821"/>
<evidence type="ECO:0000256" key="1">
    <source>
        <dbReference type="SAM" id="Phobius"/>
    </source>
</evidence>
<keyword evidence="1" id="KW-0472">Membrane</keyword>
<dbReference type="Proteomes" id="UP000010953">
    <property type="component" value="Unassembled WGS sequence"/>
</dbReference>
<keyword evidence="1" id="KW-1133">Transmembrane helix</keyword>
<evidence type="ECO:0000313" key="3">
    <source>
        <dbReference type="Proteomes" id="UP000010953"/>
    </source>
</evidence>
<accession>M7X9B8</accession>
<keyword evidence="3" id="KW-1185">Reference proteome</keyword>
<keyword evidence="1" id="KW-0812">Transmembrane</keyword>